<dbReference type="AlphaFoldDB" id="A0A0N5ATK6"/>
<dbReference type="GO" id="GO:0006518">
    <property type="term" value="P:peptide metabolic process"/>
    <property type="evidence" value="ECO:0007669"/>
    <property type="project" value="TreeGrafter"/>
</dbReference>
<dbReference type="PANTHER" id="PTHR11804:SF79">
    <property type="entry name" value="MITOCHONDRIAL INTERMEDIATE PEPTIDASE"/>
    <property type="match status" value="1"/>
</dbReference>
<evidence type="ECO:0000256" key="6">
    <source>
        <dbReference type="ARBA" id="ARBA00022801"/>
    </source>
</evidence>
<proteinExistence type="inferred from homology"/>
<dbReference type="GO" id="GO:0000338">
    <property type="term" value="P:protein deneddylation"/>
    <property type="evidence" value="ECO:0007669"/>
    <property type="project" value="InterPro"/>
</dbReference>
<evidence type="ECO:0000256" key="7">
    <source>
        <dbReference type="ARBA" id="ARBA00022833"/>
    </source>
</evidence>
<evidence type="ECO:0000256" key="8">
    <source>
        <dbReference type="ARBA" id="ARBA00022946"/>
    </source>
</evidence>
<dbReference type="Pfam" id="PF01432">
    <property type="entry name" value="Peptidase_M3"/>
    <property type="match status" value="1"/>
</dbReference>
<sequence length="966" mass="108979">MEVTTENNSNATAVKSSLEMANGKERNALQKAEAEISLHPLVIMNISEHWTRLRSQNVERKPVQVYGAVLGKQIGRHIELINSFEIKLNEAEGGLSLDEEFFVTREGQYKEVFPDLDLMGWYTTGVDAPTDSDLYIHKQIIKIRETPVMVKLDPQSSNSDKVLFTLFHSAYILFFKLPIAVFESLVNPSDETSMQWQRIPWALASEQAERIGIDHIAKISTTTKNSKSQTSSQVAGQYSAVNMLQTRLQLILDYVVAIQKGELPRNEAIIREIALLVRRLPVLDFNRFDEDFKNQCIEAKLTLHVLSMAKICGILNSGLFGVQLLTDQFGFSALNKVVAERCNKIVDSVSLYPLILNPTGTSKTVKLFDDLSNEICCAADLTECVRCLHPGTEYTSAAEKSMHEYTLLVESYNTNAKLYEALKNSLETQREQLNEVDIRTIQLFLKDFEQSGIHLPYDKKSQFVKISGSIFDTGSKFIAEAEKPVCVNLLERRKYGSGSYLTGPTTSTLSTASRKWSYATYYRHSALQESLLRQLISCRHRLAELTGFKTYAHRAQMFSILGSYDRAHEFITSIIKACRPSAERELTVLMDVLTQCDPDATKIGEWDLQFLCSVYRRKVFGSLYNLREFFTLRNLMKGLESVTDKWYGLKFVLSRPEEGEIWPGNVFKLDVQSSDSKSMGTIYLDVQDRSNKSMGPCHFTVRCSKLLDDKTYQLPIVVVSVPFASEFQELDQIQLNPHQAENFFHEMGHAFHSILGKTEYQHVAGTRCPTDMAEIPSNLMEYFFNDINVLQKMAFDGNGNAISVEDAASMIASRFAFTSIDLLQQAVYSLFDLEIHGENAEGIISGKFTTTDLFTSIWKNVFPEVELAPNSAYHHRFTHLVPYGAKYYSYLVARAAASLIWNLRFRDDPFSSESGQNWAKVQSFGGSLPSMNLLQMSLGYIPTNHTLADAVCDEAKCSCQGTGVSL</sequence>
<evidence type="ECO:0000256" key="11">
    <source>
        <dbReference type="RuleBase" id="RU003435"/>
    </source>
</evidence>
<keyword evidence="4 11" id="KW-0645">Protease</keyword>
<keyword evidence="5 11" id="KW-0479">Metal-binding</keyword>
<evidence type="ECO:0000256" key="9">
    <source>
        <dbReference type="ARBA" id="ARBA00023049"/>
    </source>
</evidence>
<evidence type="ECO:0000256" key="4">
    <source>
        <dbReference type="ARBA" id="ARBA00022670"/>
    </source>
</evidence>
<keyword evidence="10" id="KW-0496">Mitochondrion</keyword>
<evidence type="ECO:0000313" key="14">
    <source>
        <dbReference type="Proteomes" id="UP000046393"/>
    </source>
</evidence>
<dbReference type="InterPro" id="IPR033851">
    <property type="entry name" value="M3A_MIP"/>
</dbReference>
<dbReference type="InterPro" id="IPR045090">
    <property type="entry name" value="Pept_M3A_M3B"/>
</dbReference>
<comment type="similarity">
    <text evidence="2 11">Belongs to the peptidase M3 family.</text>
</comment>
<dbReference type="GO" id="GO:0046872">
    <property type="term" value="F:metal ion binding"/>
    <property type="evidence" value="ECO:0007669"/>
    <property type="project" value="UniProtKB-UniRule"/>
</dbReference>
<comment type="subcellular location">
    <subcellularLocation>
        <location evidence="1">Mitochondrion</location>
    </subcellularLocation>
</comment>
<evidence type="ECO:0000256" key="12">
    <source>
        <dbReference type="SAM" id="Coils"/>
    </source>
</evidence>
<dbReference type="Proteomes" id="UP000046393">
    <property type="component" value="Unplaced"/>
</dbReference>
<dbReference type="Pfam" id="PF13012">
    <property type="entry name" value="MitMem_reg"/>
    <property type="match status" value="1"/>
</dbReference>
<keyword evidence="7 11" id="KW-0862">Zinc</keyword>
<organism evidence="14 15">
    <name type="scientific">Syphacia muris</name>
    <dbReference type="NCBI Taxonomy" id="451379"/>
    <lineage>
        <taxon>Eukaryota</taxon>
        <taxon>Metazoa</taxon>
        <taxon>Ecdysozoa</taxon>
        <taxon>Nematoda</taxon>
        <taxon>Chromadorea</taxon>
        <taxon>Rhabditida</taxon>
        <taxon>Spirurina</taxon>
        <taxon>Oxyuridomorpha</taxon>
        <taxon>Oxyuroidea</taxon>
        <taxon>Oxyuridae</taxon>
        <taxon>Syphacia</taxon>
    </lineage>
</organism>
<comment type="similarity">
    <text evidence="3">Belongs to the peptidase M67A family. CSN6 subfamily.</text>
</comment>
<accession>A0A0N5ATK6</accession>
<evidence type="ECO:0000256" key="3">
    <source>
        <dbReference type="ARBA" id="ARBA00010893"/>
    </source>
</evidence>
<reference evidence="15" key="1">
    <citation type="submission" date="2017-02" db="UniProtKB">
        <authorList>
            <consortium name="WormBaseParasite"/>
        </authorList>
    </citation>
    <scope>IDENTIFICATION</scope>
</reference>
<dbReference type="STRING" id="451379.A0A0N5ATK6"/>
<dbReference type="WBParaSite" id="SMUV_0000816601-mRNA-1">
    <property type="protein sequence ID" value="SMUV_0000816601-mRNA-1"/>
    <property type="gene ID" value="SMUV_0000816601"/>
</dbReference>
<protein>
    <submittedName>
        <fullName evidence="15">COP9 signalosome complex subunit 6</fullName>
    </submittedName>
</protein>
<keyword evidence="12" id="KW-0175">Coiled coil</keyword>
<dbReference type="CDD" id="cd08063">
    <property type="entry name" value="MPN_CSN6"/>
    <property type="match status" value="1"/>
</dbReference>
<dbReference type="InterPro" id="IPR000555">
    <property type="entry name" value="JAMM/MPN+_dom"/>
</dbReference>
<dbReference type="Gene3D" id="3.40.390.10">
    <property type="entry name" value="Collagenase (Catalytic Domain)"/>
    <property type="match status" value="1"/>
</dbReference>
<keyword evidence="9 11" id="KW-0482">Metalloprotease</keyword>
<dbReference type="InterPro" id="IPR001567">
    <property type="entry name" value="Pept_M3A_M3B_dom"/>
</dbReference>
<dbReference type="PROSITE" id="PS50249">
    <property type="entry name" value="MPN"/>
    <property type="match status" value="1"/>
</dbReference>
<dbReference type="PANTHER" id="PTHR11804">
    <property type="entry name" value="PROTEASE M3 THIMET OLIGOPEPTIDASE-RELATED"/>
    <property type="match status" value="1"/>
</dbReference>
<dbReference type="SMART" id="SM00232">
    <property type="entry name" value="JAB_MPN"/>
    <property type="match status" value="1"/>
</dbReference>
<dbReference type="GO" id="GO:0004222">
    <property type="term" value="F:metalloendopeptidase activity"/>
    <property type="evidence" value="ECO:0007669"/>
    <property type="project" value="InterPro"/>
</dbReference>
<dbReference type="SUPFAM" id="SSF55486">
    <property type="entry name" value="Metalloproteases ('zincins'), catalytic domain"/>
    <property type="match status" value="1"/>
</dbReference>
<dbReference type="Gene3D" id="1.10.1370.10">
    <property type="entry name" value="Neurolysin, domain 3"/>
    <property type="match status" value="1"/>
</dbReference>
<dbReference type="GO" id="GO:0005739">
    <property type="term" value="C:mitochondrion"/>
    <property type="evidence" value="ECO:0007669"/>
    <property type="project" value="UniProtKB-SubCell"/>
</dbReference>
<dbReference type="Pfam" id="PF01398">
    <property type="entry name" value="JAB"/>
    <property type="match status" value="1"/>
</dbReference>
<evidence type="ECO:0000256" key="10">
    <source>
        <dbReference type="ARBA" id="ARBA00023128"/>
    </source>
</evidence>
<evidence type="ECO:0000256" key="1">
    <source>
        <dbReference type="ARBA" id="ARBA00004173"/>
    </source>
</evidence>
<dbReference type="CDD" id="cd06457">
    <property type="entry name" value="M3A_MIP"/>
    <property type="match status" value="1"/>
</dbReference>
<keyword evidence="8" id="KW-0809">Transit peptide</keyword>
<dbReference type="InterPro" id="IPR024969">
    <property type="entry name" value="EIF3F/CSN6-like_C"/>
</dbReference>
<dbReference type="InterPro" id="IPR033859">
    <property type="entry name" value="MPN_CSN6"/>
</dbReference>
<name>A0A0N5ATK6_9BILA</name>
<keyword evidence="6 11" id="KW-0378">Hydrolase</keyword>
<dbReference type="GO" id="GO:0008180">
    <property type="term" value="C:COP9 signalosome"/>
    <property type="evidence" value="ECO:0007669"/>
    <property type="project" value="InterPro"/>
</dbReference>
<evidence type="ECO:0000259" key="13">
    <source>
        <dbReference type="PROSITE" id="PS50249"/>
    </source>
</evidence>
<comment type="cofactor">
    <cofactor evidence="11">
        <name>Zn(2+)</name>
        <dbReference type="ChEBI" id="CHEBI:29105"/>
    </cofactor>
    <text evidence="11">Binds 1 zinc ion.</text>
</comment>
<dbReference type="InterPro" id="IPR024079">
    <property type="entry name" value="MetalloPept_cat_dom_sf"/>
</dbReference>
<feature type="coiled-coil region" evidence="12">
    <location>
        <begin position="409"/>
        <end position="439"/>
    </location>
</feature>
<dbReference type="InterPro" id="IPR024077">
    <property type="entry name" value="Neurolysin/TOP_dom2"/>
</dbReference>
<feature type="domain" description="MPN" evidence="13">
    <location>
        <begin position="36"/>
        <end position="173"/>
    </location>
</feature>
<dbReference type="GO" id="GO:0006627">
    <property type="term" value="P:protein processing involved in protein targeting to mitochondrion"/>
    <property type="evidence" value="ECO:0007669"/>
    <property type="project" value="TreeGrafter"/>
</dbReference>
<evidence type="ECO:0000256" key="5">
    <source>
        <dbReference type="ARBA" id="ARBA00022723"/>
    </source>
</evidence>
<evidence type="ECO:0000313" key="15">
    <source>
        <dbReference type="WBParaSite" id="SMUV_0000816601-mRNA-1"/>
    </source>
</evidence>
<keyword evidence="14" id="KW-1185">Reference proteome</keyword>
<evidence type="ECO:0000256" key="2">
    <source>
        <dbReference type="ARBA" id="ARBA00006040"/>
    </source>
</evidence>
<dbReference type="Gene3D" id="3.40.140.10">
    <property type="entry name" value="Cytidine Deaminase, domain 2"/>
    <property type="match status" value="1"/>
</dbReference>
<dbReference type="InterPro" id="IPR037518">
    <property type="entry name" value="MPN"/>
</dbReference>